<dbReference type="Proteomes" id="UP001147782">
    <property type="component" value="Unassembled WGS sequence"/>
</dbReference>
<reference evidence="3" key="1">
    <citation type="submission" date="2022-11" db="EMBL/GenBank/DDBJ databases">
        <authorList>
            <person name="Petersen C."/>
        </authorList>
    </citation>
    <scope>NUCLEOTIDE SEQUENCE</scope>
    <source>
        <strain evidence="3">IBT 29864</strain>
    </source>
</reference>
<evidence type="ECO:0000256" key="1">
    <source>
        <dbReference type="SAM" id="Coils"/>
    </source>
</evidence>
<evidence type="ECO:0000256" key="2">
    <source>
        <dbReference type="SAM" id="MobiDB-lite"/>
    </source>
</evidence>
<keyword evidence="4" id="KW-1185">Reference proteome</keyword>
<dbReference type="AlphaFoldDB" id="A0A9X0B660"/>
<feature type="compositionally biased region" description="Low complexity" evidence="2">
    <location>
        <begin position="394"/>
        <end position="407"/>
    </location>
</feature>
<dbReference type="EMBL" id="JAPZBS010000001">
    <property type="protein sequence ID" value="KAJ5389614.1"/>
    <property type="molecule type" value="Genomic_DNA"/>
</dbReference>
<protein>
    <recommendedName>
        <fullName evidence="5">Autophagy-related protein Atg28</fullName>
    </recommendedName>
</protein>
<feature type="region of interest" description="Disordered" evidence="2">
    <location>
        <begin position="392"/>
        <end position="453"/>
    </location>
</feature>
<gene>
    <name evidence="3" type="ORF">N7496_000682</name>
</gene>
<evidence type="ECO:0008006" key="5">
    <source>
        <dbReference type="Google" id="ProtNLM"/>
    </source>
</evidence>
<proteinExistence type="predicted"/>
<keyword evidence="1" id="KW-0175">Coiled coil</keyword>
<name>A0A9X0B660_9EURO</name>
<accession>A0A9X0B660</accession>
<evidence type="ECO:0000313" key="4">
    <source>
        <dbReference type="Proteomes" id="UP001147782"/>
    </source>
</evidence>
<reference evidence="3" key="2">
    <citation type="journal article" date="2023" name="IMA Fungus">
        <title>Comparative genomic study of the Penicillium genus elucidates a diverse pangenome and 15 lateral gene transfer events.</title>
        <authorList>
            <person name="Petersen C."/>
            <person name="Sorensen T."/>
            <person name="Nielsen M.R."/>
            <person name="Sondergaard T.E."/>
            <person name="Sorensen J.L."/>
            <person name="Fitzpatrick D.A."/>
            <person name="Frisvad J.C."/>
            <person name="Nielsen K.L."/>
        </authorList>
    </citation>
    <scope>NUCLEOTIDE SEQUENCE</scope>
    <source>
        <strain evidence="3">IBT 29864</strain>
    </source>
</reference>
<dbReference type="GeneID" id="81432790"/>
<feature type="coiled-coil region" evidence="1">
    <location>
        <begin position="129"/>
        <end position="196"/>
    </location>
</feature>
<sequence>MSTFLPFRDKRLPPVPAATSMYHHDPLLQVERQTKYIQRNLQILIDAQSEGLLAGLARSQPENTSDGSFTPTSSVAGRARSPSTTPARQTPVKKIGLRAARQGIFQSIYDLLKLREEERDILSSQTDERDNALREIQGFNSRRNGLEEAISAIHNDQENQEARRLQEEARGLETDIHELETKLYEMKAQHRNLISKISHIENSVDAKLSSYNESLSLLQSDIQSYLRDPPVQPLSQRSTESSFYSLNPKRRTLDMAEEHWKLEQDRLHKRQHEVDAEIMALEEGGGVWKQAIADVSGFEKRLRANMRHYIEIQSSATDSNHTQVSETMGEVAANVSEDLDKTVQRLETHLDLAEKKDWKLLVCCIAAELEALGEARGMLLPAFGLPVHEDVLTSQSPSSEEQLSEGPPDTHENLSDSDDSEPPTDLLKEGPVQHTDNADTASRSDDEPDPAWL</sequence>
<feature type="compositionally biased region" description="Polar residues" evidence="2">
    <location>
        <begin position="60"/>
        <end position="88"/>
    </location>
</feature>
<dbReference type="RefSeq" id="XP_056560342.1">
    <property type="nucleotide sequence ID" value="XM_056693613.1"/>
</dbReference>
<comment type="caution">
    <text evidence="3">The sequence shown here is derived from an EMBL/GenBank/DDBJ whole genome shotgun (WGS) entry which is preliminary data.</text>
</comment>
<evidence type="ECO:0000313" key="3">
    <source>
        <dbReference type="EMBL" id="KAJ5389614.1"/>
    </source>
</evidence>
<feature type="region of interest" description="Disordered" evidence="2">
    <location>
        <begin position="58"/>
        <end position="92"/>
    </location>
</feature>
<organism evidence="3 4">
    <name type="scientific">Penicillium cataractarum</name>
    <dbReference type="NCBI Taxonomy" id="2100454"/>
    <lineage>
        <taxon>Eukaryota</taxon>
        <taxon>Fungi</taxon>
        <taxon>Dikarya</taxon>
        <taxon>Ascomycota</taxon>
        <taxon>Pezizomycotina</taxon>
        <taxon>Eurotiomycetes</taxon>
        <taxon>Eurotiomycetidae</taxon>
        <taxon>Eurotiales</taxon>
        <taxon>Aspergillaceae</taxon>
        <taxon>Penicillium</taxon>
    </lineage>
</organism>
<dbReference type="OrthoDB" id="5342758at2759"/>